<keyword evidence="3" id="KW-0732">Signal</keyword>
<dbReference type="InterPro" id="IPR025997">
    <property type="entry name" value="SBP_2_dom"/>
</dbReference>
<evidence type="ECO:0000256" key="1">
    <source>
        <dbReference type="ARBA" id="ARBA00004196"/>
    </source>
</evidence>
<dbReference type="SUPFAM" id="SSF53822">
    <property type="entry name" value="Periplasmic binding protein-like I"/>
    <property type="match status" value="1"/>
</dbReference>
<sequence>MRRVLRLVVLFAVLAGMLPTAYAAKIGVVLAGSSLVFFQAMIKGIERAADDQHVQLLMRNPSDGTSLDTSNLQLRIIDYLVQQGVAGIVLVPEPLQGKTPVSIPVPLVLVDRDTTDYNGISTVYTDNFGAGKKAALSLVPVLRKGARVAVLRLAPNISSTTERENGFLSIAREEGWDVVVDTYVGYRPRDAEELIAKALSADAGHLDAVFAPAEPIAYGALRVVEARAVGDRPHLVVFDWRPEFMDGLKHGVIYADIVQDPYRMGYRAVEALVGALQGHPPRPKVFVDVVTVTPNNLNDPAIRAVLANYH</sequence>
<reference evidence="5 6" key="1">
    <citation type="submission" date="2016-10" db="EMBL/GenBank/DDBJ databases">
        <authorList>
            <person name="de Groot N.N."/>
        </authorList>
    </citation>
    <scope>NUCLEOTIDE SEQUENCE [LARGE SCALE GENOMIC DNA]</scope>
    <source>
        <strain evidence="5 6">LMG 2247</strain>
    </source>
</reference>
<protein>
    <submittedName>
        <fullName evidence="5">Ribose transport system substrate-binding protein</fullName>
    </submittedName>
</protein>
<evidence type="ECO:0000259" key="4">
    <source>
        <dbReference type="Pfam" id="PF13407"/>
    </source>
</evidence>
<name>A0A1G8K856_9BURK</name>
<feature type="domain" description="Periplasmic binding protein" evidence="4">
    <location>
        <begin position="26"/>
        <end position="279"/>
    </location>
</feature>
<dbReference type="EMBL" id="FNCJ01000022">
    <property type="protein sequence ID" value="SDI38990.1"/>
    <property type="molecule type" value="Genomic_DNA"/>
</dbReference>
<dbReference type="PANTHER" id="PTHR46847:SF1">
    <property type="entry name" value="D-ALLOSE-BINDING PERIPLASMIC PROTEIN-RELATED"/>
    <property type="match status" value="1"/>
</dbReference>
<evidence type="ECO:0000256" key="3">
    <source>
        <dbReference type="ARBA" id="ARBA00022729"/>
    </source>
</evidence>
<organism evidence="5 6">
    <name type="scientific">Paraburkholderia phenazinium</name>
    <dbReference type="NCBI Taxonomy" id="60549"/>
    <lineage>
        <taxon>Bacteria</taxon>
        <taxon>Pseudomonadati</taxon>
        <taxon>Pseudomonadota</taxon>
        <taxon>Betaproteobacteria</taxon>
        <taxon>Burkholderiales</taxon>
        <taxon>Burkholderiaceae</taxon>
        <taxon>Paraburkholderia</taxon>
    </lineage>
</organism>
<dbReference type="PANTHER" id="PTHR46847">
    <property type="entry name" value="D-ALLOSE-BINDING PERIPLASMIC PROTEIN-RELATED"/>
    <property type="match status" value="1"/>
</dbReference>
<comment type="subcellular location">
    <subcellularLocation>
        <location evidence="1">Cell envelope</location>
    </subcellularLocation>
</comment>
<accession>A0A1G8K856</accession>
<dbReference type="Gene3D" id="3.40.50.2300">
    <property type="match status" value="2"/>
</dbReference>
<evidence type="ECO:0000313" key="5">
    <source>
        <dbReference type="EMBL" id="SDI38990.1"/>
    </source>
</evidence>
<dbReference type="RefSeq" id="WP_090693078.1">
    <property type="nucleotide sequence ID" value="NZ_CADERL010000008.1"/>
</dbReference>
<proteinExistence type="inferred from homology"/>
<comment type="similarity">
    <text evidence="2">Belongs to the bacterial solute-binding protein 2 family.</text>
</comment>
<dbReference type="Proteomes" id="UP000199706">
    <property type="component" value="Unassembled WGS sequence"/>
</dbReference>
<dbReference type="GO" id="GO:0030313">
    <property type="term" value="C:cell envelope"/>
    <property type="evidence" value="ECO:0007669"/>
    <property type="project" value="UniProtKB-SubCell"/>
</dbReference>
<dbReference type="InterPro" id="IPR028082">
    <property type="entry name" value="Peripla_BP_I"/>
</dbReference>
<evidence type="ECO:0000256" key="2">
    <source>
        <dbReference type="ARBA" id="ARBA00007639"/>
    </source>
</evidence>
<dbReference type="GO" id="GO:0030246">
    <property type="term" value="F:carbohydrate binding"/>
    <property type="evidence" value="ECO:0007669"/>
    <property type="project" value="UniProtKB-ARBA"/>
</dbReference>
<evidence type="ECO:0000313" key="6">
    <source>
        <dbReference type="Proteomes" id="UP000199706"/>
    </source>
</evidence>
<dbReference type="OrthoDB" id="250606at2"/>
<dbReference type="Pfam" id="PF13407">
    <property type="entry name" value="Peripla_BP_4"/>
    <property type="match status" value="1"/>
</dbReference>
<dbReference type="AlphaFoldDB" id="A0A1G8K856"/>
<gene>
    <name evidence="5" type="ORF">SAMN05216466_1222</name>
</gene>